<dbReference type="PROSITE" id="PS50181">
    <property type="entry name" value="FBOX"/>
    <property type="match status" value="1"/>
</dbReference>
<protein>
    <recommendedName>
        <fullName evidence="2">F-box domain-containing protein</fullName>
    </recommendedName>
</protein>
<dbReference type="EMBL" id="GL377303">
    <property type="protein sequence ID" value="EFJ00640.1"/>
    <property type="molecule type" value="Genomic_DNA"/>
</dbReference>
<accession>D8PTT9</accession>
<dbReference type="SMART" id="SM00256">
    <property type="entry name" value="FBOX"/>
    <property type="match status" value="1"/>
</dbReference>
<feature type="compositionally biased region" description="Basic and acidic residues" evidence="1">
    <location>
        <begin position="9"/>
        <end position="28"/>
    </location>
</feature>
<dbReference type="InParanoid" id="D8PTT9"/>
<proteinExistence type="predicted"/>
<dbReference type="eggNOG" id="ENOG502SAM6">
    <property type="taxonomic scope" value="Eukaryota"/>
</dbReference>
<dbReference type="OMA" id="WANIEET"/>
<evidence type="ECO:0000313" key="4">
    <source>
        <dbReference type="Proteomes" id="UP000007431"/>
    </source>
</evidence>
<dbReference type="OrthoDB" id="2322499at2759"/>
<sequence>MAHTSQEFRSSRRLRDARKEKARDERLKSKSTAASDSPPRKRVKKGAASDKAQADTEAKQDEGVLSSPFTDLPLELLLEVLSHLDAPSLLQLARTTKLLRSLLLSRSSIKIWKRGYKYTKPAMPPPPSDMSIPRFVAFLEDEICDFCDESPDDGVLTVWSSRQRFCEGCADSIFCLIPDEYIRDFHVVKKIIRLCGYSYQPVDLLPSVVLQVYHGFYGREVVRYSRAAYDKLAKQFEHATAGKPKEYKKEWVAGWVENLRKSLRHVEAWESWDYEREERKEAERRITHRQRIDEIFRRLGDLGWADEIQKPAVSNQLRSHELVDKTKRLTDEEWASIRGPLLKLLQELRDKRLEQERQVVLRERYRTLKEVHEDHVHNKTLQERCLMPGAGELAGLKEVTDAIERTPVDQELTKANLQSIIRAVPKARWDAWNAERSAALVDMLKHAEAPPMHGQPATARDLQLATTVFTYGYGTHLTYPEVLGHRDGHWGTSQTSQVSIEKEWAAKDYKVLIDRQRIAAKVVTLAGLDPKTATAADVDARDVWFATTENVRASNHDLCAMTWRYAIMKCRPEDKIVTLPAKRVSQAQELRAKKKCGDGNPALYVDIPRGRKTSKK</sequence>
<feature type="region of interest" description="Disordered" evidence="1">
    <location>
        <begin position="590"/>
        <end position="616"/>
    </location>
</feature>
<dbReference type="InterPro" id="IPR001810">
    <property type="entry name" value="F-box_dom"/>
</dbReference>
<dbReference type="InterPro" id="IPR036047">
    <property type="entry name" value="F-box-like_dom_sf"/>
</dbReference>
<dbReference type="GeneID" id="9587041"/>
<evidence type="ECO:0000259" key="2">
    <source>
        <dbReference type="PROSITE" id="PS50181"/>
    </source>
</evidence>
<dbReference type="VEuPathDB" id="FungiDB:SCHCODRAFT_02523228"/>
<dbReference type="Proteomes" id="UP000007431">
    <property type="component" value="Unassembled WGS sequence"/>
</dbReference>
<organism evidence="4">
    <name type="scientific">Schizophyllum commune (strain H4-8 / FGSC 9210)</name>
    <name type="common">Split gill fungus</name>
    <dbReference type="NCBI Taxonomy" id="578458"/>
    <lineage>
        <taxon>Eukaryota</taxon>
        <taxon>Fungi</taxon>
        <taxon>Dikarya</taxon>
        <taxon>Basidiomycota</taxon>
        <taxon>Agaricomycotina</taxon>
        <taxon>Agaricomycetes</taxon>
        <taxon>Agaricomycetidae</taxon>
        <taxon>Agaricales</taxon>
        <taxon>Schizophyllaceae</taxon>
        <taxon>Schizophyllum</taxon>
    </lineage>
</organism>
<dbReference type="RefSeq" id="XP_003035542.1">
    <property type="nucleotide sequence ID" value="XM_003035496.1"/>
</dbReference>
<dbReference type="HOGENOM" id="CLU_010790_3_0_1"/>
<dbReference type="SUPFAM" id="SSF81383">
    <property type="entry name" value="F-box domain"/>
    <property type="match status" value="1"/>
</dbReference>
<gene>
    <name evidence="3" type="ORF">SCHCODRAFT_104782</name>
</gene>
<feature type="region of interest" description="Disordered" evidence="1">
    <location>
        <begin position="1"/>
        <end position="64"/>
    </location>
</feature>
<evidence type="ECO:0000256" key="1">
    <source>
        <dbReference type="SAM" id="MobiDB-lite"/>
    </source>
</evidence>
<dbReference type="Gene3D" id="1.20.1280.50">
    <property type="match status" value="1"/>
</dbReference>
<feature type="non-terminal residue" evidence="3">
    <location>
        <position position="616"/>
    </location>
</feature>
<dbReference type="AlphaFoldDB" id="D8PTT9"/>
<feature type="compositionally biased region" description="Basic and acidic residues" evidence="1">
    <location>
        <begin position="52"/>
        <end position="62"/>
    </location>
</feature>
<dbReference type="Pfam" id="PF00646">
    <property type="entry name" value="F-box"/>
    <property type="match status" value="1"/>
</dbReference>
<reference evidence="3 4" key="1">
    <citation type="journal article" date="2010" name="Nat. Biotechnol.">
        <title>Genome sequence of the model mushroom Schizophyllum commune.</title>
        <authorList>
            <person name="Ohm R.A."/>
            <person name="de Jong J.F."/>
            <person name="Lugones L.G."/>
            <person name="Aerts A."/>
            <person name="Kothe E."/>
            <person name="Stajich J.E."/>
            <person name="de Vries R.P."/>
            <person name="Record E."/>
            <person name="Levasseur A."/>
            <person name="Baker S.E."/>
            <person name="Bartholomew K.A."/>
            <person name="Coutinho P.M."/>
            <person name="Erdmann S."/>
            <person name="Fowler T.J."/>
            <person name="Gathman A.C."/>
            <person name="Lombard V."/>
            <person name="Henrissat B."/>
            <person name="Knabe N."/>
            <person name="Kuees U."/>
            <person name="Lilly W.W."/>
            <person name="Lindquist E."/>
            <person name="Lucas S."/>
            <person name="Magnuson J.K."/>
            <person name="Piumi F."/>
            <person name="Raudaskoski M."/>
            <person name="Salamov A."/>
            <person name="Schmutz J."/>
            <person name="Schwarze F.W.M.R."/>
            <person name="vanKuyk P.A."/>
            <person name="Horton J.S."/>
            <person name="Grigoriev I.V."/>
            <person name="Woesten H.A.B."/>
        </authorList>
    </citation>
    <scope>NUCLEOTIDE SEQUENCE [LARGE SCALE GENOMIC DNA]</scope>
    <source>
        <strain evidence="4">H4-8 / FGSC 9210</strain>
    </source>
</reference>
<keyword evidence="4" id="KW-1185">Reference proteome</keyword>
<feature type="domain" description="F-box" evidence="2">
    <location>
        <begin position="66"/>
        <end position="115"/>
    </location>
</feature>
<dbReference type="KEGG" id="scm:SCHCO_02523228"/>
<name>D8PTT9_SCHCM</name>
<evidence type="ECO:0000313" key="3">
    <source>
        <dbReference type="EMBL" id="EFJ00640.1"/>
    </source>
</evidence>